<organism evidence="2 3">
    <name type="scientific">candidate division WOR-1 bacterium RIFOXYB2_FULL_37_13</name>
    <dbReference type="NCBI Taxonomy" id="1802579"/>
    <lineage>
        <taxon>Bacteria</taxon>
        <taxon>Bacillati</taxon>
        <taxon>Saganbacteria</taxon>
    </lineage>
</organism>
<sequence length="242" mass="27582">MLYNLIMYNFKLLVNKGKYGMFHMQRDLSLFQKCEKGDSLSTTICIYSWDPPCISFGYSQKEEKEIDIKKAKSLGWDIVKRPTGGGIVFHNTAEVSYSIITSIDNPILPKGLIPSYKKISSAVVFALNQIGLNAEIRNWKLEIGNWKLKTNNNLCFSYPTEYEIVVGNKKIVGSAQKRGRKALLQQGSIFVRKSDETVFSVLKNPYKRYNAISVNEILGREVSFEELRDALFLGFQERLGII</sequence>
<dbReference type="Pfam" id="PF21948">
    <property type="entry name" value="LplA-B_cat"/>
    <property type="match status" value="1"/>
</dbReference>
<accession>A0A1F4SUR3</accession>
<dbReference type="CDD" id="cd16443">
    <property type="entry name" value="LplA"/>
    <property type="match status" value="1"/>
</dbReference>
<dbReference type="InterPro" id="IPR050664">
    <property type="entry name" value="Octanoyltrans_LipM/LipL"/>
</dbReference>
<dbReference type="InterPro" id="IPR045864">
    <property type="entry name" value="aa-tRNA-synth_II/BPL/LPL"/>
</dbReference>
<comment type="caution">
    <text evidence="2">The sequence shown here is derived from an EMBL/GenBank/DDBJ whole genome shotgun (WGS) entry which is preliminary data.</text>
</comment>
<dbReference type="EMBL" id="MEUB01000011">
    <property type="protein sequence ID" value="OGC24178.1"/>
    <property type="molecule type" value="Genomic_DNA"/>
</dbReference>
<protein>
    <recommendedName>
        <fullName evidence="1">BPL/LPL catalytic domain-containing protein</fullName>
    </recommendedName>
</protein>
<dbReference type="InterPro" id="IPR004143">
    <property type="entry name" value="BPL_LPL_catalytic"/>
</dbReference>
<evidence type="ECO:0000313" key="2">
    <source>
        <dbReference type="EMBL" id="OGC24178.1"/>
    </source>
</evidence>
<reference evidence="2 3" key="1">
    <citation type="journal article" date="2016" name="Nat. Commun.">
        <title>Thousands of microbial genomes shed light on interconnected biogeochemical processes in an aquifer system.</title>
        <authorList>
            <person name="Anantharaman K."/>
            <person name="Brown C.T."/>
            <person name="Hug L.A."/>
            <person name="Sharon I."/>
            <person name="Castelle C.J."/>
            <person name="Probst A.J."/>
            <person name="Thomas B.C."/>
            <person name="Singh A."/>
            <person name="Wilkins M.J."/>
            <person name="Karaoz U."/>
            <person name="Brodie E.L."/>
            <person name="Williams K.H."/>
            <person name="Hubbard S.S."/>
            <person name="Banfield J.F."/>
        </authorList>
    </citation>
    <scope>NUCLEOTIDE SEQUENCE [LARGE SCALE GENOMIC DNA]</scope>
</reference>
<dbReference type="Gene3D" id="3.30.930.10">
    <property type="entry name" value="Bira Bifunctional Protein, Domain 2"/>
    <property type="match status" value="1"/>
</dbReference>
<feature type="domain" description="BPL/LPL catalytic" evidence="1">
    <location>
        <begin position="38"/>
        <end position="242"/>
    </location>
</feature>
<dbReference type="STRING" id="1802579.A2310_06500"/>
<evidence type="ECO:0000313" key="3">
    <source>
        <dbReference type="Proteomes" id="UP000178417"/>
    </source>
</evidence>
<proteinExistence type="predicted"/>
<dbReference type="Proteomes" id="UP000178417">
    <property type="component" value="Unassembled WGS sequence"/>
</dbReference>
<dbReference type="PROSITE" id="PS51733">
    <property type="entry name" value="BPL_LPL_CATALYTIC"/>
    <property type="match status" value="1"/>
</dbReference>
<dbReference type="PANTHER" id="PTHR43679">
    <property type="entry name" value="OCTANOYLTRANSFERASE LIPM-RELATED"/>
    <property type="match status" value="1"/>
</dbReference>
<gene>
    <name evidence="2" type="ORF">A2310_06500</name>
</gene>
<name>A0A1F4SUR3_UNCSA</name>
<dbReference type="AlphaFoldDB" id="A0A1F4SUR3"/>
<evidence type="ECO:0000259" key="1">
    <source>
        <dbReference type="PROSITE" id="PS51733"/>
    </source>
</evidence>
<dbReference type="SUPFAM" id="SSF55681">
    <property type="entry name" value="Class II aaRS and biotin synthetases"/>
    <property type="match status" value="1"/>
</dbReference>
<dbReference type="PANTHER" id="PTHR43679:SF2">
    <property type="entry name" value="OCTANOYL-[GCVH]:PROTEIN N-OCTANOYLTRANSFERASE"/>
    <property type="match status" value="1"/>
</dbReference>